<reference evidence="2 3" key="1">
    <citation type="submission" date="2019-08" db="EMBL/GenBank/DDBJ databases">
        <title>Whole genome analysis of cultivated E. coli strains isolated from CD patients and healthy donors.</title>
        <authorList>
            <person name="Siniagina M.N."/>
            <person name="Markelova M.I."/>
            <person name="Laikov A.V."/>
            <person name="Boulygina E.A."/>
            <person name="Khusnutdinova D.R."/>
            <person name="Kharchenko A."/>
            <person name="Grigoryeva T.V."/>
        </authorList>
    </citation>
    <scope>NUCLEOTIDE SEQUENCE [LARGE SCALE GENOMIC DNA]</scope>
    <source>
        <strain evidence="2 3">3_77_5</strain>
    </source>
</reference>
<dbReference type="InterPro" id="IPR027417">
    <property type="entry name" value="P-loop_NTPase"/>
</dbReference>
<dbReference type="CDD" id="cd02042">
    <property type="entry name" value="ParAB_family"/>
    <property type="match status" value="1"/>
</dbReference>
<dbReference type="RefSeq" id="WP_094544839.1">
    <property type="nucleotide sequence ID" value="NZ_CABVOR010000051.1"/>
</dbReference>
<dbReference type="EMBL" id="VSBS01000673">
    <property type="protein sequence ID" value="TXT00375.1"/>
    <property type="molecule type" value="Genomic_DNA"/>
</dbReference>
<evidence type="ECO:0000259" key="1">
    <source>
        <dbReference type="Pfam" id="PF01656"/>
    </source>
</evidence>
<dbReference type="Proteomes" id="UP000321461">
    <property type="component" value="Unassembled WGS sequence"/>
</dbReference>
<comment type="caution">
    <text evidence="2">The sequence shown here is derived from an EMBL/GenBank/DDBJ whole genome shotgun (WGS) entry which is preliminary data.</text>
</comment>
<dbReference type="PANTHER" id="PTHR13696:SF99">
    <property type="entry name" value="COBYRINIC ACID AC-DIAMIDE SYNTHASE"/>
    <property type="match status" value="1"/>
</dbReference>
<evidence type="ECO:0000313" key="2">
    <source>
        <dbReference type="EMBL" id="TXT00375.1"/>
    </source>
</evidence>
<dbReference type="Gene3D" id="3.40.50.300">
    <property type="entry name" value="P-loop containing nucleotide triphosphate hydrolases"/>
    <property type="match status" value="2"/>
</dbReference>
<dbReference type="InterPro" id="IPR050678">
    <property type="entry name" value="DNA_Partitioning_ATPase"/>
</dbReference>
<dbReference type="PANTHER" id="PTHR13696">
    <property type="entry name" value="P-LOOP CONTAINING NUCLEOSIDE TRIPHOSPHATE HYDROLASE"/>
    <property type="match status" value="1"/>
</dbReference>
<gene>
    <name evidence="2" type="ORF">FWK02_17955</name>
</gene>
<proteinExistence type="predicted"/>
<sequence length="213" mass="23336">MLGGFMIPYSVWNLKGGVGKSHTSLTLSGYLASQGKRVALVDYDPQNGAMICSDIAKANGSPLPFLVVKSLSEINRDEIDAVVFDHSPGVNPGGQLAPIVIIPTILDAASHSITIKSVHELDGTDKLCIVIPNRVELQNREHKDLLEMQFENVPYMKKRVSYSRAYGMGVTIYSEGTGLPNLGITRQEFDGVAKYIHKRIEKHIADMKAKEKA</sequence>
<dbReference type="AlphaFoldDB" id="A0A5C9AJT6"/>
<name>A0A5C9AJT6_ECOLX</name>
<dbReference type="SUPFAM" id="SSF52540">
    <property type="entry name" value="P-loop containing nucleoside triphosphate hydrolases"/>
    <property type="match status" value="1"/>
</dbReference>
<evidence type="ECO:0000313" key="3">
    <source>
        <dbReference type="Proteomes" id="UP000321461"/>
    </source>
</evidence>
<feature type="domain" description="CobQ/CobB/MinD/ParA nucleotide binding" evidence="1">
    <location>
        <begin position="11"/>
        <end position="163"/>
    </location>
</feature>
<accession>A0A5C9AJT6</accession>
<dbReference type="Pfam" id="PF01656">
    <property type="entry name" value="CbiA"/>
    <property type="match status" value="1"/>
</dbReference>
<protein>
    <submittedName>
        <fullName evidence="2">ParA family protein</fullName>
    </submittedName>
</protein>
<organism evidence="2 3">
    <name type="scientific">Escherichia coli</name>
    <dbReference type="NCBI Taxonomy" id="562"/>
    <lineage>
        <taxon>Bacteria</taxon>
        <taxon>Pseudomonadati</taxon>
        <taxon>Pseudomonadota</taxon>
        <taxon>Gammaproteobacteria</taxon>
        <taxon>Enterobacterales</taxon>
        <taxon>Enterobacteriaceae</taxon>
        <taxon>Escherichia</taxon>
    </lineage>
</organism>
<dbReference type="InterPro" id="IPR002586">
    <property type="entry name" value="CobQ/CobB/MinD/ParA_Nub-bd_dom"/>
</dbReference>